<dbReference type="Proteomes" id="UP000214688">
    <property type="component" value="Chromosome"/>
</dbReference>
<dbReference type="GO" id="GO:0008887">
    <property type="term" value="F:glycerate kinase activity"/>
    <property type="evidence" value="ECO:0007669"/>
    <property type="project" value="UniProtKB-UniRule"/>
</dbReference>
<dbReference type="Gene3D" id="3.90.1510.10">
    <property type="entry name" value="Glycerate kinase, domain 2"/>
    <property type="match status" value="1"/>
</dbReference>
<dbReference type="GO" id="GO:0031388">
    <property type="term" value="P:organic acid phosphorylation"/>
    <property type="evidence" value="ECO:0007669"/>
    <property type="project" value="UniProtKB-UniRule"/>
</dbReference>
<dbReference type="InterPro" id="IPR018197">
    <property type="entry name" value="Glycerate_kinase_RE-like"/>
</dbReference>
<dbReference type="NCBIfam" id="TIGR00045">
    <property type="entry name" value="glycerate kinase"/>
    <property type="match status" value="1"/>
</dbReference>
<dbReference type="Gene3D" id="3.40.50.10350">
    <property type="entry name" value="Glycerate kinase, domain 1"/>
    <property type="match status" value="1"/>
</dbReference>
<keyword evidence="6" id="KW-1185">Reference proteome</keyword>
<dbReference type="EMBL" id="CP022657">
    <property type="protein sequence ID" value="ASS74158.1"/>
    <property type="molecule type" value="Genomic_DNA"/>
</dbReference>
<keyword evidence="2 4" id="KW-0808">Transferase</keyword>
<organism evidence="5 6">
    <name type="scientific">Tumebacillus algifaecis</name>
    <dbReference type="NCBI Taxonomy" id="1214604"/>
    <lineage>
        <taxon>Bacteria</taxon>
        <taxon>Bacillati</taxon>
        <taxon>Bacillota</taxon>
        <taxon>Bacilli</taxon>
        <taxon>Bacillales</taxon>
        <taxon>Alicyclobacillaceae</taxon>
        <taxon>Tumebacillus</taxon>
    </lineage>
</organism>
<gene>
    <name evidence="5" type="ORF">CIG75_03570</name>
</gene>
<keyword evidence="3 4" id="KW-0418">Kinase</keyword>
<protein>
    <submittedName>
        <fullName evidence="5">Glycerate kinase</fullName>
    </submittedName>
</protein>
<dbReference type="PANTHER" id="PTHR21599:SF0">
    <property type="entry name" value="GLYCERATE KINASE"/>
    <property type="match status" value="1"/>
</dbReference>
<dbReference type="AlphaFoldDB" id="A0A223CXV3"/>
<name>A0A223CXV3_9BACL</name>
<reference evidence="5 6" key="1">
    <citation type="journal article" date="2015" name="Int. J. Syst. Evol. Microbiol.">
        <title>Tumebacillus algifaecis sp. nov., isolated from decomposing algal scum.</title>
        <authorList>
            <person name="Wu Y.F."/>
            <person name="Zhang B."/>
            <person name="Xing P."/>
            <person name="Wu Q.L."/>
            <person name="Liu S.J."/>
        </authorList>
    </citation>
    <scope>NUCLEOTIDE SEQUENCE [LARGE SCALE GENOMIC DNA]</scope>
    <source>
        <strain evidence="5 6">THMBR28</strain>
    </source>
</reference>
<dbReference type="InterPro" id="IPR004381">
    <property type="entry name" value="Glycerate_kinase"/>
</dbReference>
<sequence>MKVVVAVDSFKGSLDAKTVCAAVREGVMRVDPHAELIEIPLADGGEGTAEQLVHATGGTMQMATVTGPLGIPVQAMYGVLGDEKTAVIEMAQASGLTLVPEELRNPLLTTSRGTGELIAHALDSGYRRFVIGLGGSATNDGGAGMLQALGMRFFDERGEALEAGGGALGRLARFTEDELDHRLAKASFVVASDVQNRLVGPEGASVIFGPQKGATPEMTALLDAALDRFGEVVFSQKGLEMRQLPGGGAAGGMGAALAVFLGATLRSGIEVMTGAVELERRLQGADLVITGEGRLDEQTLSGKVIAGVSRAAARQGVPVFALCGELALSAAQLERLGVVAAFSIVPGPCTLAEAMGRTAEWTADAAERLLRVWKIAQAK</sequence>
<dbReference type="Pfam" id="PF02595">
    <property type="entry name" value="Gly_kinase"/>
    <property type="match status" value="1"/>
</dbReference>
<evidence type="ECO:0000313" key="6">
    <source>
        <dbReference type="Proteomes" id="UP000214688"/>
    </source>
</evidence>
<evidence type="ECO:0000256" key="4">
    <source>
        <dbReference type="PIRNR" id="PIRNR006078"/>
    </source>
</evidence>
<dbReference type="OrthoDB" id="9774290at2"/>
<dbReference type="RefSeq" id="WP_094235417.1">
    <property type="nucleotide sequence ID" value="NZ_CP022657.1"/>
</dbReference>
<dbReference type="InterPro" id="IPR018193">
    <property type="entry name" value="Glyc_kinase_flavodox-like_fold"/>
</dbReference>
<evidence type="ECO:0000313" key="5">
    <source>
        <dbReference type="EMBL" id="ASS74158.1"/>
    </source>
</evidence>
<accession>A0A223CXV3</accession>
<evidence type="ECO:0000256" key="1">
    <source>
        <dbReference type="ARBA" id="ARBA00006284"/>
    </source>
</evidence>
<dbReference type="PANTHER" id="PTHR21599">
    <property type="entry name" value="GLYCERATE KINASE"/>
    <property type="match status" value="1"/>
</dbReference>
<comment type="similarity">
    <text evidence="1 4">Belongs to the glycerate kinase type-1 family.</text>
</comment>
<dbReference type="InterPro" id="IPR036129">
    <property type="entry name" value="Glycerate_kinase_sf"/>
</dbReference>
<dbReference type="PIRSF" id="PIRSF006078">
    <property type="entry name" value="GlxK"/>
    <property type="match status" value="1"/>
</dbReference>
<proteinExistence type="inferred from homology"/>
<evidence type="ECO:0000256" key="3">
    <source>
        <dbReference type="ARBA" id="ARBA00022777"/>
    </source>
</evidence>
<evidence type="ECO:0000256" key="2">
    <source>
        <dbReference type="ARBA" id="ARBA00022679"/>
    </source>
</evidence>
<dbReference type="SUPFAM" id="SSF110738">
    <property type="entry name" value="Glycerate kinase I"/>
    <property type="match status" value="1"/>
</dbReference>
<dbReference type="KEGG" id="tab:CIG75_03570"/>